<reference evidence="3 4" key="1">
    <citation type="submission" date="2020-08" db="EMBL/GenBank/DDBJ databases">
        <title>A Genomic Blueprint of the Chicken Gut Microbiome.</title>
        <authorList>
            <person name="Gilroy R."/>
            <person name="Ravi A."/>
            <person name="Getino M."/>
            <person name="Pursley I."/>
            <person name="Horton D.L."/>
            <person name="Alikhan N.-F."/>
            <person name="Baker D."/>
            <person name="Gharbi K."/>
            <person name="Hall N."/>
            <person name="Watson M."/>
            <person name="Adriaenssens E.M."/>
            <person name="Foster-Nyarko E."/>
            <person name="Jarju S."/>
            <person name="Secka A."/>
            <person name="Antonio M."/>
            <person name="Oren A."/>
            <person name="Chaudhuri R."/>
            <person name="La Ragione R.M."/>
            <person name="Hildebrand F."/>
            <person name="Pallen M.J."/>
        </authorList>
    </citation>
    <scope>NUCLEOTIDE SEQUENCE [LARGE SCALE GENOMIC DNA]</scope>
    <source>
        <strain evidence="3 4">Sa2CUA9</strain>
    </source>
</reference>
<feature type="region of interest" description="Disordered" evidence="1">
    <location>
        <begin position="24"/>
        <end position="69"/>
    </location>
</feature>
<dbReference type="PROSITE" id="PS51257">
    <property type="entry name" value="PROKAR_LIPOPROTEIN"/>
    <property type="match status" value="1"/>
</dbReference>
<feature type="signal peptide" evidence="2">
    <location>
        <begin position="1"/>
        <end position="22"/>
    </location>
</feature>
<protein>
    <recommendedName>
        <fullName evidence="5">DUF4352 domain-containing protein</fullName>
    </recommendedName>
</protein>
<evidence type="ECO:0008006" key="5">
    <source>
        <dbReference type="Google" id="ProtNLM"/>
    </source>
</evidence>
<proteinExistence type="predicted"/>
<organism evidence="3 4">
    <name type="scientific">Oerskovia merdavium</name>
    <dbReference type="NCBI Taxonomy" id="2762227"/>
    <lineage>
        <taxon>Bacteria</taxon>
        <taxon>Bacillati</taxon>
        <taxon>Actinomycetota</taxon>
        <taxon>Actinomycetes</taxon>
        <taxon>Micrococcales</taxon>
        <taxon>Cellulomonadaceae</taxon>
        <taxon>Oerskovia</taxon>
    </lineage>
</organism>
<gene>
    <name evidence="3" type="ORF">H9641_12260</name>
</gene>
<dbReference type="Proteomes" id="UP000655570">
    <property type="component" value="Unassembled WGS sequence"/>
</dbReference>
<evidence type="ECO:0000256" key="2">
    <source>
        <dbReference type="SAM" id="SignalP"/>
    </source>
</evidence>
<dbReference type="RefSeq" id="WP_191804156.1">
    <property type="nucleotide sequence ID" value="NZ_JACSQF010000012.1"/>
</dbReference>
<accession>A0ABR8U0W0</accession>
<keyword evidence="4" id="KW-1185">Reference proteome</keyword>
<evidence type="ECO:0000313" key="4">
    <source>
        <dbReference type="Proteomes" id="UP000655570"/>
    </source>
</evidence>
<feature type="compositionally biased region" description="Low complexity" evidence="1">
    <location>
        <begin position="30"/>
        <end position="41"/>
    </location>
</feature>
<evidence type="ECO:0000256" key="1">
    <source>
        <dbReference type="SAM" id="MobiDB-lite"/>
    </source>
</evidence>
<name>A0ABR8U0W0_9CELL</name>
<feature type="chain" id="PRO_5045990283" description="DUF4352 domain-containing protein" evidence="2">
    <location>
        <begin position="23"/>
        <end position="238"/>
    </location>
</feature>
<keyword evidence="2" id="KW-0732">Signal</keyword>
<comment type="caution">
    <text evidence="3">The sequence shown here is derived from an EMBL/GenBank/DDBJ whole genome shotgun (WGS) entry which is preliminary data.</text>
</comment>
<dbReference type="EMBL" id="JACSQF010000012">
    <property type="protein sequence ID" value="MBD7981484.1"/>
    <property type="molecule type" value="Genomic_DNA"/>
</dbReference>
<evidence type="ECO:0000313" key="3">
    <source>
        <dbReference type="EMBL" id="MBD7981484.1"/>
    </source>
</evidence>
<feature type="compositionally biased region" description="Acidic residues" evidence="1">
    <location>
        <begin position="42"/>
        <end position="59"/>
    </location>
</feature>
<sequence length="238" mass="24598">MRTSRSALALPLALVAVLGLSACSGDTAPEETTSASTSVETPETEETPAEDTESEEEAEPAASGDKPAWAATNEVVGTQLGTAEGDGFTVDIYQVSTAVATKTGQFADESGKPILNPGDPIVFVNYVLTNTGDADLPLTYSIVGVDARYADWPYMQGMDSIVDSALFEAAGVVDSPITPGSGEAPFILAPGQSVAYGENFKHQPGSPIEFEVTLTPADAAGDLNHDLRQEVALSATIA</sequence>